<accession>A0A072NHL1</accession>
<dbReference type="RefSeq" id="WP_035197187.1">
    <property type="nucleotide sequence ID" value="NZ_JJRY01000017.1"/>
</dbReference>
<dbReference type="Gene3D" id="3.30.457.10">
    <property type="entry name" value="Copper amine oxidase-like, N-terminal domain"/>
    <property type="match status" value="2"/>
</dbReference>
<dbReference type="SUPFAM" id="SSF55383">
    <property type="entry name" value="Copper amine oxidase, domain N"/>
    <property type="match status" value="2"/>
</dbReference>
<dbReference type="PATRIC" id="fig|1348973.3.peg.3468"/>
<evidence type="ECO:0000259" key="1">
    <source>
        <dbReference type="Pfam" id="PF07833"/>
    </source>
</evidence>
<evidence type="ECO:0000313" key="2">
    <source>
        <dbReference type="EMBL" id="KEF37174.1"/>
    </source>
</evidence>
<reference evidence="2 3" key="1">
    <citation type="submission" date="2014-04" db="EMBL/GenBank/DDBJ databases">
        <title>Draft genome sequence of Bacillus azotoformans MEV2011, a (co-) denitrifying strain unable to grow in the presence of oxygen.</title>
        <authorList>
            <person name="Nielsen M."/>
            <person name="Schreiber L."/>
            <person name="Finster K."/>
            <person name="Schramm A."/>
        </authorList>
    </citation>
    <scope>NUCLEOTIDE SEQUENCE [LARGE SCALE GENOMIC DNA]</scope>
    <source>
        <strain evidence="2 3">MEV2011</strain>
    </source>
</reference>
<dbReference type="AlphaFoldDB" id="A0A072NHL1"/>
<proteinExistence type="predicted"/>
<dbReference type="InterPro" id="IPR012854">
    <property type="entry name" value="Cu_amine_oxidase-like_N"/>
</dbReference>
<evidence type="ECO:0000313" key="3">
    <source>
        <dbReference type="Proteomes" id="UP000027936"/>
    </source>
</evidence>
<sequence>MAFQIKLKRPMRILTSAMVAAGALTPFVFPLDVSANSKNIVDRILAVPDNYESDLNGNALSNLMIKEEDVGFTSGDTFRLTLSPGVKWLTSQYPSGKMFKGTNGASFTVAQATAQNIELEISGSWEGGDKSVNIPLYFKVEDALGDLKVTVDPRGSTLSYGQYTFATVPAVITKINTEEAPILIAGQNNEDLQKLETAALTIKEGSANSWLSRNNVVIEFPEWTKVVGYKLIEANGISDRSRQELENTLNTKITGEKNTIEFIMPTSTSSQTERSFKMKFYISSQVDSEGDVTVKISGSALVRGEAIVAKVVPPQTIEEDSSPYDVVFKIGNTTYSKAGVDNLMDVAPFIEAGRTYLPIRYVAEALGVNRDNILWDEAKGQVTINKDDLSIQLTIGSNVLKVNGKETIMDVPVKNVKSRTVLPLNFVSQALGAQVNWNDTTQTITLKVKE</sequence>
<dbReference type="Pfam" id="PF07833">
    <property type="entry name" value="Cu_amine_oxidN1"/>
    <property type="match status" value="1"/>
</dbReference>
<dbReference type="EMBL" id="JJRY01000017">
    <property type="protein sequence ID" value="KEF37174.1"/>
    <property type="molecule type" value="Genomic_DNA"/>
</dbReference>
<gene>
    <name evidence="2" type="ORF">M670_03596</name>
</gene>
<dbReference type="Proteomes" id="UP000027936">
    <property type="component" value="Unassembled WGS sequence"/>
</dbReference>
<name>A0A072NHL1_SCHAZ</name>
<organism evidence="2 3">
    <name type="scientific">Schinkia azotoformans MEV2011</name>
    <dbReference type="NCBI Taxonomy" id="1348973"/>
    <lineage>
        <taxon>Bacteria</taxon>
        <taxon>Bacillati</taxon>
        <taxon>Bacillota</taxon>
        <taxon>Bacilli</taxon>
        <taxon>Bacillales</taxon>
        <taxon>Bacillaceae</taxon>
        <taxon>Calidifontibacillus/Schinkia group</taxon>
        <taxon>Schinkia</taxon>
    </lineage>
</organism>
<protein>
    <submittedName>
        <fullName evidence="2">Copper amine oxidase family protein</fullName>
    </submittedName>
</protein>
<dbReference type="OrthoDB" id="9785345at2"/>
<dbReference type="InterPro" id="IPR036582">
    <property type="entry name" value="Mao_N_sf"/>
</dbReference>
<comment type="caution">
    <text evidence="2">The sequence shown here is derived from an EMBL/GenBank/DDBJ whole genome shotgun (WGS) entry which is preliminary data.</text>
</comment>
<feature type="domain" description="Copper amine oxidase-like N-terminal" evidence="1">
    <location>
        <begin position="343"/>
        <end position="445"/>
    </location>
</feature>